<organism evidence="5 6">
    <name type="scientific">Deinandra increscens subsp. villosa</name>
    <dbReference type="NCBI Taxonomy" id="3103831"/>
    <lineage>
        <taxon>Eukaryota</taxon>
        <taxon>Viridiplantae</taxon>
        <taxon>Streptophyta</taxon>
        <taxon>Embryophyta</taxon>
        <taxon>Tracheophyta</taxon>
        <taxon>Spermatophyta</taxon>
        <taxon>Magnoliopsida</taxon>
        <taxon>eudicotyledons</taxon>
        <taxon>Gunneridae</taxon>
        <taxon>Pentapetalae</taxon>
        <taxon>asterids</taxon>
        <taxon>campanulids</taxon>
        <taxon>Asterales</taxon>
        <taxon>Asteraceae</taxon>
        <taxon>Asteroideae</taxon>
        <taxon>Heliantheae alliance</taxon>
        <taxon>Madieae</taxon>
        <taxon>Madiinae</taxon>
        <taxon>Deinandra</taxon>
    </lineage>
</organism>
<dbReference type="SUPFAM" id="SSF51621">
    <property type="entry name" value="Phosphoenolpyruvate/pyruvate domain"/>
    <property type="match status" value="1"/>
</dbReference>
<gene>
    <name evidence="5" type="ORF">SSX86_000121</name>
</gene>
<dbReference type="PANTHER" id="PTHR30523">
    <property type="entry name" value="PHOSPHOENOLPYRUVATE CARBOXYLASE"/>
    <property type="match status" value="1"/>
</dbReference>
<reference evidence="5 6" key="1">
    <citation type="submission" date="2024-04" db="EMBL/GenBank/DDBJ databases">
        <title>The reference genome of an endangered Asteraceae, Deinandra increscens subsp. villosa, native to the Central Coast of California.</title>
        <authorList>
            <person name="Guilliams M."/>
            <person name="Hasenstab-Lehman K."/>
            <person name="Meyer R."/>
            <person name="Mcevoy S."/>
        </authorList>
    </citation>
    <scope>NUCLEOTIDE SEQUENCE [LARGE SCALE GENOMIC DNA]</scope>
    <source>
        <tissue evidence="5">Leaf</tissue>
    </source>
</reference>
<evidence type="ECO:0000256" key="4">
    <source>
        <dbReference type="PROSITE-ProRule" id="PRU10111"/>
    </source>
</evidence>
<dbReference type="PROSITE" id="PS00781">
    <property type="entry name" value="PEPCASE_1"/>
    <property type="match status" value="1"/>
</dbReference>
<comment type="caution">
    <text evidence="5">The sequence shown here is derived from an EMBL/GenBank/DDBJ whole genome shotgun (WGS) entry which is preliminary data.</text>
</comment>
<comment type="subunit">
    <text evidence="1">Homotetramer.</text>
</comment>
<dbReference type="GO" id="GO:0006099">
    <property type="term" value="P:tricarboxylic acid cycle"/>
    <property type="evidence" value="ECO:0007669"/>
    <property type="project" value="InterPro"/>
</dbReference>
<dbReference type="InterPro" id="IPR018129">
    <property type="entry name" value="PEP_COase_Lys_AS"/>
</dbReference>
<dbReference type="InterPro" id="IPR021135">
    <property type="entry name" value="PEP_COase"/>
</dbReference>
<dbReference type="GO" id="GO:0008964">
    <property type="term" value="F:phosphoenolpyruvate carboxylase activity"/>
    <property type="evidence" value="ECO:0007669"/>
    <property type="project" value="UniProtKB-EC"/>
</dbReference>
<name>A0AAP0E0A4_9ASTR</name>
<dbReference type="InterPro" id="IPR015813">
    <property type="entry name" value="Pyrv/PenolPyrv_kinase-like_dom"/>
</dbReference>
<evidence type="ECO:0000313" key="6">
    <source>
        <dbReference type="Proteomes" id="UP001408789"/>
    </source>
</evidence>
<dbReference type="Proteomes" id="UP001408789">
    <property type="component" value="Unassembled WGS sequence"/>
</dbReference>
<keyword evidence="2" id="KW-0597">Phosphoprotein</keyword>
<proteinExistence type="predicted"/>
<dbReference type="AlphaFoldDB" id="A0AAP0E0A4"/>
<protein>
    <recommendedName>
        <fullName evidence="7">Phosphoenolpyruvate carboxylase</fullName>
    </recommendedName>
</protein>
<accession>A0AAP0E0A4</accession>
<dbReference type="Gene3D" id="1.20.1440.90">
    <property type="entry name" value="Phosphoenolpyruvate/pyruvate domain"/>
    <property type="match status" value="1"/>
</dbReference>
<keyword evidence="6" id="KW-1185">Reference proteome</keyword>
<evidence type="ECO:0000256" key="3">
    <source>
        <dbReference type="ARBA" id="ARBA00048995"/>
    </source>
</evidence>
<dbReference type="PANTHER" id="PTHR30523:SF6">
    <property type="entry name" value="PHOSPHOENOLPYRUVATE CARBOXYLASE"/>
    <property type="match status" value="1"/>
</dbReference>
<evidence type="ECO:0008006" key="7">
    <source>
        <dbReference type="Google" id="ProtNLM"/>
    </source>
</evidence>
<evidence type="ECO:0000256" key="2">
    <source>
        <dbReference type="ARBA" id="ARBA00022553"/>
    </source>
</evidence>
<dbReference type="GO" id="GO:0015977">
    <property type="term" value="P:carbon fixation"/>
    <property type="evidence" value="ECO:0007669"/>
    <property type="project" value="InterPro"/>
</dbReference>
<sequence length="370" mass="41319">MAFSCVADRQGRCSASDAEWLSGVPLIVLRIAIVIEIATASIHLNCVTLMSSLIDFNSFSVDAKKGDITKNQLTTAGVGYRIADEGNENSLCIFPLQSAETAVEIVLTAHPTQINRRALQYKHLRISHLLEVNDRKDLTQEDQDTLIEDLSLWKAIPHYLRRLSNALKKPLPLTCTTIRFGSWMGGDRDGNPNVTAKVTRDVSLLSRWMAIDLYTREVDNLRFELSMNQCSSSLAHLAHDIINEGLLCVYESASTPVARVHRFLAAIWGSQRSNRIQVHFFGTAVFFKGDVIEAKVEKSNKKVDLLMKENGCYLISNHICTEPRATGRAFFHSTSILLANRTIVMPITERTFPDSISTLHPVTCSKQDES</sequence>
<evidence type="ECO:0000313" key="5">
    <source>
        <dbReference type="EMBL" id="KAK9080363.1"/>
    </source>
</evidence>
<comment type="catalytic activity">
    <reaction evidence="3">
        <text>oxaloacetate + phosphate = phosphoenolpyruvate + hydrogencarbonate</text>
        <dbReference type="Rhea" id="RHEA:28370"/>
        <dbReference type="ChEBI" id="CHEBI:16452"/>
        <dbReference type="ChEBI" id="CHEBI:17544"/>
        <dbReference type="ChEBI" id="CHEBI:43474"/>
        <dbReference type="ChEBI" id="CHEBI:58702"/>
        <dbReference type="EC" id="4.1.1.31"/>
    </reaction>
</comment>
<dbReference type="EMBL" id="JBCNJP010000002">
    <property type="protein sequence ID" value="KAK9080363.1"/>
    <property type="molecule type" value="Genomic_DNA"/>
</dbReference>
<evidence type="ECO:0000256" key="1">
    <source>
        <dbReference type="ARBA" id="ARBA00011881"/>
    </source>
</evidence>
<dbReference type="GO" id="GO:0005829">
    <property type="term" value="C:cytosol"/>
    <property type="evidence" value="ECO:0007669"/>
    <property type="project" value="TreeGrafter"/>
</dbReference>
<feature type="active site" evidence="4">
    <location>
        <position position="110"/>
    </location>
</feature>
<dbReference type="Pfam" id="PF00311">
    <property type="entry name" value="PEPcase"/>
    <property type="match status" value="2"/>
</dbReference>